<keyword evidence="2" id="KW-1185">Reference proteome</keyword>
<dbReference type="EMBL" id="CP007155">
    <property type="protein sequence ID" value="AHI01511.1"/>
    <property type="molecule type" value="Genomic_DNA"/>
</dbReference>
<dbReference type="HOGENOM" id="CLU_058619_1_1_11"/>
<dbReference type="Proteomes" id="UP000019225">
    <property type="component" value="Chromosome"/>
</dbReference>
<protein>
    <recommendedName>
        <fullName evidence="3">MalT-like TPR region domain-containing protein</fullName>
    </recommendedName>
</protein>
<dbReference type="RefSeq" id="WP_025361315.1">
    <property type="nucleotide sequence ID" value="NZ_CP007155.1"/>
</dbReference>
<dbReference type="AlphaFoldDB" id="W5WL69"/>
<evidence type="ECO:0000313" key="2">
    <source>
        <dbReference type="Proteomes" id="UP000019225"/>
    </source>
</evidence>
<proteinExistence type="predicted"/>
<dbReference type="OrthoDB" id="4377297at2"/>
<dbReference type="eggNOG" id="ENOG5033TR6">
    <property type="taxonomic scope" value="Bacteria"/>
</dbReference>
<evidence type="ECO:0008006" key="3">
    <source>
        <dbReference type="Google" id="ProtNLM"/>
    </source>
</evidence>
<name>W5WL69_9PSEU</name>
<sequence length="285" mass="29460">MNLLEAAFGADPGAQVWSAATGTARERWLAAVVLGGQGHYAAATSLLGALQREPDPVLASLAASTLASHRRQLGGHAAARLLDGEALARLAGLRPELTDPNAVDSGGALVDALVGLAADAIGTGQLALARRLHAAAAAAFDGLPVRAPGRWRPLTRLHWVAAEIELARGRHAESVPLAERALAAATGAGALRHVAKSRLVLAAGLANLPGAAEKGRAEALLECDLHHNKGLSLHPLVWPCALLLGHLRPDGAARWHERAKGVLSCVLLHADPVGRRLAEASVWVP</sequence>
<accession>W5WL69</accession>
<dbReference type="STRING" id="1449976.KALB_8153"/>
<evidence type="ECO:0000313" key="1">
    <source>
        <dbReference type="EMBL" id="AHI01511.1"/>
    </source>
</evidence>
<gene>
    <name evidence="1" type="ORF">KALB_8153</name>
</gene>
<dbReference type="PATRIC" id="fig|1449976.3.peg.8193"/>
<dbReference type="KEGG" id="kal:KALB_8153"/>
<reference evidence="1 2" key="1">
    <citation type="journal article" date="2014" name="BMC Genomics">
        <title>Complete genome sequence of producer of the glycopeptide antibiotic Aculeximycin Kutzneria albida DSM 43870T, a representative of minor genus of Pseudonocardiaceae.</title>
        <authorList>
            <person name="Rebets Y."/>
            <person name="Tokovenko B."/>
            <person name="Lushchyk I."/>
            <person name="Ruckert C."/>
            <person name="Zaburannyi N."/>
            <person name="Bechthold A."/>
            <person name="Kalinowski J."/>
            <person name="Luzhetskyy A."/>
        </authorList>
    </citation>
    <scope>NUCLEOTIDE SEQUENCE [LARGE SCALE GENOMIC DNA]</scope>
    <source>
        <strain evidence="1">DSM 43870</strain>
    </source>
</reference>
<organism evidence="1 2">
    <name type="scientific">Kutzneria albida DSM 43870</name>
    <dbReference type="NCBI Taxonomy" id="1449976"/>
    <lineage>
        <taxon>Bacteria</taxon>
        <taxon>Bacillati</taxon>
        <taxon>Actinomycetota</taxon>
        <taxon>Actinomycetes</taxon>
        <taxon>Pseudonocardiales</taxon>
        <taxon>Pseudonocardiaceae</taxon>
        <taxon>Kutzneria</taxon>
    </lineage>
</organism>